<reference evidence="3 4" key="1">
    <citation type="submission" date="2018-10" db="EMBL/GenBank/DDBJ databases">
        <title>Rhodobacter sp . BO-81.</title>
        <authorList>
            <person name="Im W.T."/>
        </authorList>
    </citation>
    <scope>NUCLEOTIDE SEQUENCE [LARGE SCALE GENOMIC DNA]</scope>
    <source>
        <strain evidence="3 4">BO-81</strain>
    </source>
</reference>
<dbReference type="Gene3D" id="2.60.260.20">
    <property type="entry name" value="Urease metallochaperone UreE, N-terminal domain"/>
    <property type="match status" value="2"/>
</dbReference>
<evidence type="ECO:0000256" key="1">
    <source>
        <dbReference type="ARBA" id="ARBA00023186"/>
    </source>
</evidence>
<proteinExistence type="predicted"/>
<dbReference type="SUPFAM" id="SSF49493">
    <property type="entry name" value="HSP40/DnaJ peptide-binding domain"/>
    <property type="match status" value="2"/>
</dbReference>
<dbReference type="PROSITE" id="PS50076">
    <property type="entry name" value="DNAJ_2"/>
    <property type="match status" value="1"/>
</dbReference>
<dbReference type="GO" id="GO:0051082">
    <property type="term" value="F:unfolded protein binding"/>
    <property type="evidence" value="ECO:0007669"/>
    <property type="project" value="InterPro"/>
</dbReference>
<dbReference type="CDD" id="cd06257">
    <property type="entry name" value="DnaJ"/>
    <property type="match status" value="1"/>
</dbReference>
<dbReference type="InterPro" id="IPR008971">
    <property type="entry name" value="HSP40/DnaJ_pept-bd"/>
</dbReference>
<dbReference type="AlphaFoldDB" id="A0A421BJ46"/>
<organism evidence="3 4">
    <name type="scientific">Paenirhodobacter hankyongi</name>
    <dbReference type="NCBI Taxonomy" id="2294033"/>
    <lineage>
        <taxon>Bacteria</taxon>
        <taxon>Pseudomonadati</taxon>
        <taxon>Pseudomonadota</taxon>
        <taxon>Alphaproteobacteria</taxon>
        <taxon>Rhodobacterales</taxon>
        <taxon>Rhodobacter group</taxon>
        <taxon>Paenirhodobacter</taxon>
    </lineage>
</organism>
<dbReference type="InterPro" id="IPR036869">
    <property type="entry name" value="J_dom_sf"/>
</dbReference>
<dbReference type="PRINTS" id="PR00625">
    <property type="entry name" value="JDOMAIN"/>
</dbReference>
<keyword evidence="1" id="KW-0143">Chaperone</keyword>
<sequence length="317" mass="34229">MAETSVRDPYEVLGVAKTATEAEIKKAYRKLAKELHPDLTGGDPKKADRFKEVSAAYDLLRDAEKKRRYDAGEIDASGQEKPQRQYYRSYAEHDPSQRYEFEGGFDDLGDIFSRAFRAQGGAGRGFGGAGGGFEQMKMRGQDLHFHLEVGFLDTVTGAKKTVTLPEVGRVELTIPAGIEDGQSLRLAGRGGPGANGGPAGDALVRISVAPDPVFSRDGDDVVMELPISIDEAVLGGPVEVPVPGGRVKLKVPANSSSGRVMRLRGKGVQRAHGTPGDLRITLKIVLPEDEDAALAEAVKAWRAKHHYDPRAGWKGER</sequence>
<dbReference type="GO" id="GO:0005737">
    <property type="term" value="C:cytoplasm"/>
    <property type="evidence" value="ECO:0007669"/>
    <property type="project" value="TreeGrafter"/>
</dbReference>
<evidence type="ECO:0000313" key="4">
    <source>
        <dbReference type="Proteomes" id="UP000279673"/>
    </source>
</evidence>
<feature type="domain" description="J" evidence="2">
    <location>
        <begin position="8"/>
        <end position="73"/>
    </location>
</feature>
<dbReference type="InterPro" id="IPR002939">
    <property type="entry name" value="DnaJ_C"/>
</dbReference>
<dbReference type="Proteomes" id="UP000279673">
    <property type="component" value="Unassembled WGS sequence"/>
</dbReference>
<dbReference type="GO" id="GO:0042026">
    <property type="term" value="P:protein refolding"/>
    <property type="evidence" value="ECO:0007669"/>
    <property type="project" value="TreeGrafter"/>
</dbReference>
<dbReference type="Pfam" id="PF01556">
    <property type="entry name" value="DnaJ_C"/>
    <property type="match status" value="1"/>
</dbReference>
<dbReference type="RefSeq" id="WP_121535021.1">
    <property type="nucleotide sequence ID" value="NZ_RCHI01000032.1"/>
</dbReference>
<protein>
    <submittedName>
        <fullName evidence="3">J domain-containing protein</fullName>
    </submittedName>
</protein>
<dbReference type="Pfam" id="PF00226">
    <property type="entry name" value="DnaJ"/>
    <property type="match status" value="1"/>
</dbReference>
<dbReference type="PANTHER" id="PTHR43096:SF52">
    <property type="entry name" value="DNAJ HOMOLOG 1, MITOCHONDRIAL-RELATED"/>
    <property type="match status" value="1"/>
</dbReference>
<dbReference type="EMBL" id="RCHI01000032">
    <property type="protein sequence ID" value="RLL61436.1"/>
    <property type="molecule type" value="Genomic_DNA"/>
</dbReference>
<comment type="caution">
    <text evidence="3">The sequence shown here is derived from an EMBL/GenBank/DDBJ whole genome shotgun (WGS) entry which is preliminary data.</text>
</comment>
<name>A0A421BJ46_9RHOB</name>
<dbReference type="InterPro" id="IPR001623">
    <property type="entry name" value="DnaJ_domain"/>
</dbReference>
<evidence type="ECO:0000259" key="2">
    <source>
        <dbReference type="PROSITE" id="PS50076"/>
    </source>
</evidence>
<gene>
    <name evidence="3" type="ORF">DYS74_18065</name>
</gene>
<dbReference type="InterPro" id="IPR018253">
    <property type="entry name" value="DnaJ_domain_CS"/>
</dbReference>
<dbReference type="PROSITE" id="PS00636">
    <property type="entry name" value="DNAJ_1"/>
    <property type="match status" value="1"/>
</dbReference>
<keyword evidence="4" id="KW-1185">Reference proteome</keyword>
<dbReference type="CDD" id="cd10747">
    <property type="entry name" value="DnaJ_C"/>
    <property type="match status" value="1"/>
</dbReference>
<dbReference type="FunFam" id="2.60.260.20:FF:000013">
    <property type="entry name" value="DnaJ subfamily B member 11"/>
    <property type="match status" value="1"/>
</dbReference>
<accession>A0A421BJ46</accession>
<dbReference type="Gene3D" id="1.10.287.110">
    <property type="entry name" value="DnaJ domain"/>
    <property type="match status" value="1"/>
</dbReference>
<evidence type="ECO:0000313" key="3">
    <source>
        <dbReference type="EMBL" id="RLL61436.1"/>
    </source>
</evidence>
<dbReference type="SUPFAM" id="SSF46565">
    <property type="entry name" value="Chaperone J-domain"/>
    <property type="match status" value="1"/>
</dbReference>
<dbReference type="PANTHER" id="PTHR43096">
    <property type="entry name" value="DNAJ HOMOLOG 1, MITOCHONDRIAL-RELATED"/>
    <property type="match status" value="1"/>
</dbReference>
<dbReference type="SMART" id="SM00271">
    <property type="entry name" value="DnaJ"/>
    <property type="match status" value="1"/>
</dbReference>